<accession>Q6AKR0</accession>
<proteinExistence type="predicted"/>
<dbReference type="SUPFAM" id="SSF52200">
    <property type="entry name" value="Toll/Interleukin receptor TIR domain"/>
    <property type="match status" value="1"/>
</dbReference>
<sequence>MVSDMGIFVSYTTRDHYIDRKLLESVSEVLSEYGSYYIDLLHNDSIDKQRHVEQMLSQAQLLLLMSSNSINESEWVQWELREAKRNCIPIIAVQASFDREETVSNLKFKLASKFKKPIRTKAEMR</sequence>
<gene>
    <name evidence="2" type="ordered locus">DP2336</name>
</gene>
<dbReference type="KEGG" id="dps:DP2336"/>
<dbReference type="InterPro" id="IPR035897">
    <property type="entry name" value="Toll_tir_struct_dom_sf"/>
</dbReference>
<dbReference type="Pfam" id="PF13676">
    <property type="entry name" value="TIR_2"/>
    <property type="match status" value="1"/>
</dbReference>
<dbReference type="GO" id="GO:0007165">
    <property type="term" value="P:signal transduction"/>
    <property type="evidence" value="ECO:0007669"/>
    <property type="project" value="InterPro"/>
</dbReference>
<reference evidence="3" key="1">
    <citation type="journal article" date="2004" name="Environ. Microbiol.">
        <title>The genome of Desulfotalea psychrophila, a sulfate-reducing bacterium from permanently cold Arctic sediments.</title>
        <authorList>
            <person name="Rabus R."/>
            <person name="Ruepp A."/>
            <person name="Frickey T."/>
            <person name="Rattei T."/>
            <person name="Fartmann B."/>
            <person name="Stark M."/>
            <person name="Bauer M."/>
            <person name="Zibat A."/>
            <person name="Lombardot T."/>
            <person name="Becker I."/>
            <person name="Amann J."/>
            <person name="Gellner K."/>
            <person name="Teeling H."/>
            <person name="Leuschner W.D."/>
            <person name="Gloeckner F.-O."/>
            <person name="Lupas A.N."/>
            <person name="Amann R."/>
            <person name="Klenk H.-P."/>
        </authorList>
    </citation>
    <scope>NUCLEOTIDE SEQUENCE [LARGE SCALE GENOMIC DNA]</scope>
    <source>
        <strain evidence="3">DSM 12343 / LSv54</strain>
    </source>
</reference>
<organism evidence="2 3">
    <name type="scientific">Desulfotalea psychrophila (strain LSv54 / DSM 12343)</name>
    <dbReference type="NCBI Taxonomy" id="177439"/>
    <lineage>
        <taxon>Bacteria</taxon>
        <taxon>Pseudomonadati</taxon>
        <taxon>Thermodesulfobacteriota</taxon>
        <taxon>Desulfobulbia</taxon>
        <taxon>Desulfobulbales</taxon>
        <taxon>Desulfocapsaceae</taxon>
        <taxon>Desulfotalea</taxon>
    </lineage>
</organism>
<dbReference type="Proteomes" id="UP000000602">
    <property type="component" value="Chromosome"/>
</dbReference>
<dbReference type="AlphaFoldDB" id="Q6AKR0"/>
<dbReference type="InterPro" id="IPR000157">
    <property type="entry name" value="TIR_dom"/>
</dbReference>
<name>Q6AKR0_DESPS</name>
<evidence type="ECO:0000259" key="1">
    <source>
        <dbReference type="Pfam" id="PF13676"/>
    </source>
</evidence>
<dbReference type="eggNOG" id="ENOG5033B5Q">
    <property type="taxonomic scope" value="Bacteria"/>
</dbReference>
<evidence type="ECO:0000313" key="3">
    <source>
        <dbReference type="Proteomes" id="UP000000602"/>
    </source>
</evidence>
<keyword evidence="3" id="KW-1185">Reference proteome</keyword>
<feature type="domain" description="TIR" evidence="1">
    <location>
        <begin position="7"/>
        <end position="96"/>
    </location>
</feature>
<dbReference type="HOGENOM" id="CLU_1958656_0_0_7"/>
<dbReference type="EMBL" id="CR522870">
    <property type="protein sequence ID" value="CAG37065.1"/>
    <property type="molecule type" value="Genomic_DNA"/>
</dbReference>
<evidence type="ECO:0000313" key="2">
    <source>
        <dbReference type="EMBL" id="CAG37065.1"/>
    </source>
</evidence>
<protein>
    <recommendedName>
        <fullName evidence="1">TIR domain-containing protein</fullName>
    </recommendedName>
</protein>
<dbReference type="Gene3D" id="3.40.50.11200">
    <property type="match status" value="1"/>
</dbReference>